<sequence length="84" mass="9597">MSHDVNLLHQGQDQRLVYMANQITTFFAYEPDEPAVAAIESHIRKFWDPRMRAKIIAYVADGGDGLLPRAQRAIRQLQEMNAIS</sequence>
<protein>
    <submittedName>
        <fullName evidence="1">Formate dehydrogenase subunit delta</fullName>
    </submittedName>
</protein>
<keyword evidence="2" id="KW-1185">Reference proteome</keyword>
<evidence type="ECO:0000313" key="2">
    <source>
        <dbReference type="Proteomes" id="UP001521209"/>
    </source>
</evidence>
<proteinExistence type="predicted"/>
<dbReference type="EMBL" id="JAKGBZ010000038">
    <property type="protein sequence ID" value="MCF3948091.1"/>
    <property type="molecule type" value="Genomic_DNA"/>
</dbReference>
<evidence type="ECO:0000313" key="1">
    <source>
        <dbReference type="EMBL" id="MCF3948091.1"/>
    </source>
</evidence>
<dbReference type="RefSeq" id="WP_235705376.1">
    <property type="nucleotide sequence ID" value="NZ_JAKGBZ010000038.1"/>
</dbReference>
<name>A0ABS9DZC8_9PROT</name>
<dbReference type="Proteomes" id="UP001521209">
    <property type="component" value="Unassembled WGS sequence"/>
</dbReference>
<organism evidence="1 2">
    <name type="scientific">Acidiphilium iwatense</name>
    <dbReference type="NCBI Taxonomy" id="768198"/>
    <lineage>
        <taxon>Bacteria</taxon>
        <taxon>Pseudomonadati</taxon>
        <taxon>Pseudomonadota</taxon>
        <taxon>Alphaproteobacteria</taxon>
        <taxon>Acetobacterales</taxon>
        <taxon>Acidocellaceae</taxon>
        <taxon>Acidiphilium</taxon>
    </lineage>
</organism>
<dbReference type="Pfam" id="PF11390">
    <property type="entry name" value="FdsD"/>
    <property type="match status" value="1"/>
</dbReference>
<accession>A0ABS9DZC8</accession>
<gene>
    <name evidence="1" type="ORF">L2A60_15550</name>
</gene>
<comment type="caution">
    <text evidence="1">The sequence shown here is derived from an EMBL/GenBank/DDBJ whole genome shotgun (WGS) entry which is preliminary data.</text>
</comment>
<dbReference type="InterPro" id="IPR021074">
    <property type="entry name" value="Formate_DH_dsu"/>
</dbReference>
<reference evidence="1 2" key="1">
    <citation type="submission" date="2022-01" db="EMBL/GenBank/DDBJ databases">
        <authorList>
            <person name="Won M."/>
            <person name="Kim S.-J."/>
            <person name="Kwon S.-W."/>
        </authorList>
    </citation>
    <scope>NUCLEOTIDE SEQUENCE [LARGE SCALE GENOMIC DNA]</scope>
    <source>
        <strain evidence="1 2">KCTC 23505</strain>
    </source>
</reference>